<dbReference type="AlphaFoldDB" id="A0A0N1P3R6"/>
<name>A0A0N1P3R6_9EURO</name>
<dbReference type="PANTHER" id="PTHR11362:SF148">
    <property type="entry name" value="CARBOXYPEPTIDASE Y INHIBITOR"/>
    <property type="match status" value="1"/>
</dbReference>
<feature type="region of interest" description="Disordered" evidence="1">
    <location>
        <begin position="190"/>
        <end position="254"/>
    </location>
</feature>
<feature type="compositionally biased region" description="Low complexity" evidence="1">
    <location>
        <begin position="190"/>
        <end position="199"/>
    </location>
</feature>
<dbReference type="EMBL" id="LFJN01000001">
    <property type="protein sequence ID" value="KPI45907.1"/>
    <property type="molecule type" value="Genomic_DNA"/>
</dbReference>
<dbReference type="OrthoDB" id="440553at2759"/>
<dbReference type="InterPro" id="IPR036610">
    <property type="entry name" value="PEBP-like_sf"/>
</dbReference>
<evidence type="ECO:0000313" key="4">
    <source>
        <dbReference type="Proteomes" id="UP000038010"/>
    </source>
</evidence>
<dbReference type="InterPro" id="IPR035810">
    <property type="entry name" value="PEBP_euk"/>
</dbReference>
<dbReference type="RefSeq" id="XP_018005870.1">
    <property type="nucleotide sequence ID" value="XM_018144299.1"/>
</dbReference>
<dbReference type="Proteomes" id="UP000038010">
    <property type="component" value="Unassembled WGS sequence"/>
</dbReference>
<dbReference type="GO" id="GO:0030162">
    <property type="term" value="P:regulation of proteolysis"/>
    <property type="evidence" value="ECO:0007669"/>
    <property type="project" value="TreeGrafter"/>
</dbReference>
<dbReference type="InterPro" id="IPR008914">
    <property type="entry name" value="PEBP"/>
</dbReference>
<sequence length="279" mass="28672">MQHSYIILSLLPALVVSQTAPQFVVQVQNNLPVTYEASNTAVTPPGVLLPRDDVLEAPTVTLPESEASNGTYLLFMVDQDVPRNGTTVTLLHWLQPSLQRSGSNATLTAANSTIQGAEYRPPTPPGGSGPHRYSFILYDQPLNFSIPSEYTSILSTRVGFNLTAFGAAVGLGQPLAGNYLRVLNGTEAETSSAATMTGTVGVGPTESPTVTASTTGSASSTASNNSPSDATTGGEASATESAPAPSETASEASTLTKGSLRDLLLGLALAAVGAGMWMA</sequence>
<dbReference type="VEuPathDB" id="FungiDB:AB675_417"/>
<dbReference type="PANTHER" id="PTHR11362">
    <property type="entry name" value="PHOSPHATIDYLETHANOLAMINE-BINDING PROTEIN"/>
    <property type="match status" value="1"/>
</dbReference>
<organism evidence="3 4">
    <name type="scientific">Cyphellophora attinorum</name>
    <dbReference type="NCBI Taxonomy" id="1664694"/>
    <lineage>
        <taxon>Eukaryota</taxon>
        <taxon>Fungi</taxon>
        <taxon>Dikarya</taxon>
        <taxon>Ascomycota</taxon>
        <taxon>Pezizomycotina</taxon>
        <taxon>Eurotiomycetes</taxon>
        <taxon>Chaetothyriomycetidae</taxon>
        <taxon>Chaetothyriales</taxon>
        <taxon>Cyphellophoraceae</taxon>
        <taxon>Cyphellophora</taxon>
    </lineage>
</organism>
<dbReference type="GO" id="GO:0046578">
    <property type="term" value="P:regulation of Ras protein signal transduction"/>
    <property type="evidence" value="ECO:0007669"/>
    <property type="project" value="TreeGrafter"/>
</dbReference>
<accession>A0A0N1P3R6</accession>
<keyword evidence="2" id="KW-0732">Signal</keyword>
<dbReference type="GO" id="GO:0030414">
    <property type="term" value="F:peptidase inhibitor activity"/>
    <property type="evidence" value="ECO:0007669"/>
    <property type="project" value="TreeGrafter"/>
</dbReference>
<dbReference type="STRING" id="1664694.A0A0N1P3R6"/>
<protein>
    <submittedName>
        <fullName evidence="3">26 kDa secreted antigen</fullName>
    </submittedName>
</protein>
<keyword evidence="4" id="KW-1185">Reference proteome</keyword>
<feature type="chain" id="PRO_5005879552" evidence="2">
    <location>
        <begin position="18"/>
        <end position="279"/>
    </location>
</feature>
<dbReference type="SUPFAM" id="SSF49777">
    <property type="entry name" value="PEBP-like"/>
    <property type="match status" value="1"/>
</dbReference>
<dbReference type="Gene3D" id="3.90.280.10">
    <property type="entry name" value="PEBP-like"/>
    <property type="match status" value="1"/>
</dbReference>
<feature type="compositionally biased region" description="Low complexity" evidence="1">
    <location>
        <begin position="207"/>
        <end position="254"/>
    </location>
</feature>
<proteinExistence type="predicted"/>
<dbReference type="GO" id="GO:0005543">
    <property type="term" value="F:phospholipid binding"/>
    <property type="evidence" value="ECO:0007669"/>
    <property type="project" value="TreeGrafter"/>
</dbReference>
<feature type="signal peptide" evidence="2">
    <location>
        <begin position="1"/>
        <end position="17"/>
    </location>
</feature>
<evidence type="ECO:0000256" key="2">
    <source>
        <dbReference type="SAM" id="SignalP"/>
    </source>
</evidence>
<dbReference type="GeneID" id="28736168"/>
<comment type="caution">
    <text evidence="3">The sequence shown here is derived from an EMBL/GenBank/DDBJ whole genome shotgun (WGS) entry which is preliminary data.</text>
</comment>
<dbReference type="Pfam" id="PF01161">
    <property type="entry name" value="PBP"/>
    <property type="match status" value="1"/>
</dbReference>
<dbReference type="CDD" id="cd00866">
    <property type="entry name" value="PEBP_euk"/>
    <property type="match status" value="1"/>
</dbReference>
<gene>
    <name evidence="3" type="ORF">AB675_417</name>
</gene>
<reference evidence="3 4" key="1">
    <citation type="submission" date="2015-06" db="EMBL/GenBank/DDBJ databases">
        <title>Draft genome of the ant-associated black yeast Phialophora attae CBS 131958.</title>
        <authorList>
            <person name="Moreno L.F."/>
            <person name="Stielow B.J."/>
            <person name="de Hoog S."/>
            <person name="Vicente V.A."/>
            <person name="Weiss V.A."/>
            <person name="de Vries M."/>
            <person name="Cruz L.M."/>
            <person name="Souza E.M."/>
        </authorList>
    </citation>
    <scope>NUCLEOTIDE SEQUENCE [LARGE SCALE GENOMIC DNA]</scope>
    <source>
        <strain evidence="3 4">CBS 131958</strain>
    </source>
</reference>
<evidence type="ECO:0000256" key="1">
    <source>
        <dbReference type="SAM" id="MobiDB-lite"/>
    </source>
</evidence>
<evidence type="ECO:0000313" key="3">
    <source>
        <dbReference type="EMBL" id="KPI45907.1"/>
    </source>
</evidence>